<keyword evidence="2" id="KW-1185">Reference proteome</keyword>
<dbReference type="AlphaFoldDB" id="A0A934J3D7"/>
<name>A0A934J3D7_9BACL</name>
<evidence type="ECO:0000313" key="2">
    <source>
        <dbReference type="Proteomes" id="UP000640274"/>
    </source>
</evidence>
<accession>A0A934J3D7</accession>
<protein>
    <submittedName>
        <fullName evidence="1">Uncharacterized protein</fullName>
    </submittedName>
</protein>
<gene>
    <name evidence="1" type="ORF">JFN88_02010</name>
</gene>
<sequence length="98" mass="10543">MIDIVVKSKFTVIGKLGQGLATEGSSWVPPLWEEANDKFSEISNLAKLNPDGSIAGWIVSSNSDSFFKGCPAAPHKDTALISRAFFQNGKPTDHFTSS</sequence>
<reference evidence="1" key="1">
    <citation type="submission" date="2020-12" db="EMBL/GenBank/DDBJ databases">
        <authorList>
            <person name="Huq M.A."/>
        </authorList>
    </citation>
    <scope>NUCLEOTIDE SEQUENCE</scope>
    <source>
        <strain evidence="1">MAHUQ-46</strain>
    </source>
</reference>
<evidence type="ECO:0000313" key="1">
    <source>
        <dbReference type="EMBL" id="MBJ6360096.1"/>
    </source>
</evidence>
<proteinExistence type="predicted"/>
<dbReference type="EMBL" id="JAELUP010000004">
    <property type="protein sequence ID" value="MBJ6360096.1"/>
    <property type="molecule type" value="Genomic_DNA"/>
</dbReference>
<dbReference type="Proteomes" id="UP000640274">
    <property type="component" value="Unassembled WGS sequence"/>
</dbReference>
<dbReference type="RefSeq" id="WP_199017617.1">
    <property type="nucleotide sequence ID" value="NZ_JAELUP010000004.1"/>
</dbReference>
<organism evidence="1 2">
    <name type="scientific">Paenibacillus roseus</name>
    <dbReference type="NCBI Taxonomy" id="2798579"/>
    <lineage>
        <taxon>Bacteria</taxon>
        <taxon>Bacillati</taxon>
        <taxon>Bacillota</taxon>
        <taxon>Bacilli</taxon>
        <taxon>Bacillales</taxon>
        <taxon>Paenibacillaceae</taxon>
        <taxon>Paenibacillus</taxon>
    </lineage>
</organism>
<comment type="caution">
    <text evidence="1">The sequence shown here is derived from an EMBL/GenBank/DDBJ whole genome shotgun (WGS) entry which is preliminary data.</text>
</comment>